<protein>
    <submittedName>
        <fullName evidence="2">Uncharacterized protein</fullName>
    </submittedName>
</protein>
<evidence type="ECO:0000313" key="3">
    <source>
        <dbReference type="Proteomes" id="UP001215151"/>
    </source>
</evidence>
<accession>A0AAD7TER5</accession>
<sequence>MASSSSASMPDKHAPTQSPQGGDKTIGASAPAASSQVVYPTRADIMRLVANMDPDELTIIGHWPPNDNPLSPDSAEDMTVVYCSTVIGQECNTPCTLYNGPGNVCLAAPNTNCLLATVNVSFCATSTCTGSVPASCNILNQFCPTHAMPGGYCDTPDTQSIGVPAS</sequence>
<dbReference type="AlphaFoldDB" id="A0AAD7TER5"/>
<name>A0AAD7TER5_9APHY</name>
<dbReference type="Proteomes" id="UP001215151">
    <property type="component" value="Unassembled WGS sequence"/>
</dbReference>
<reference evidence="2" key="1">
    <citation type="submission" date="2022-11" db="EMBL/GenBank/DDBJ databases">
        <title>Genome Sequence of Cubamyces cubensis.</title>
        <authorList>
            <person name="Buettner E."/>
        </authorList>
    </citation>
    <scope>NUCLEOTIDE SEQUENCE</scope>
    <source>
        <strain evidence="2">MPL-01</strain>
    </source>
</reference>
<feature type="region of interest" description="Disordered" evidence="1">
    <location>
        <begin position="1"/>
        <end position="33"/>
    </location>
</feature>
<evidence type="ECO:0000313" key="2">
    <source>
        <dbReference type="EMBL" id="KAJ8454406.1"/>
    </source>
</evidence>
<dbReference type="EMBL" id="JAPEVG010000975">
    <property type="protein sequence ID" value="KAJ8454406.1"/>
    <property type="molecule type" value="Genomic_DNA"/>
</dbReference>
<gene>
    <name evidence="2" type="ORF">ONZ51_g13040</name>
</gene>
<keyword evidence="3" id="KW-1185">Reference proteome</keyword>
<proteinExistence type="predicted"/>
<comment type="caution">
    <text evidence="2">The sequence shown here is derived from an EMBL/GenBank/DDBJ whole genome shotgun (WGS) entry which is preliminary data.</text>
</comment>
<organism evidence="2 3">
    <name type="scientific">Trametes cubensis</name>
    <dbReference type="NCBI Taxonomy" id="1111947"/>
    <lineage>
        <taxon>Eukaryota</taxon>
        <taxon>Fungi</taxon>
        <taxon>Dikarya</taxon>
        <taxon>Basidiomycota</taxon>
        <taxon>Agaricomycotina</taxon>
        <taxon>Agaricomycetes</taxon>
        <taxon>Polyporales</taxon>
        <taxon>Polyporaceae</taxon>
        <taxon>Trametes</taxon>
    </lineage>
</organism>
<evidence type="ECO:0000256" key="1">
    <source>
        <dbReference type="SAM" id="MobiDB-lite"/>
    </source>
</evidence>